<dbReference type="EMBL" id="KI669569">
    <property type="protein sequence ID" value="ETN16447.1"/>
    <property type="molecule type" value="Genomic_DNA"/>
</dbReference>
<organism evidence="1 2">
    <name type="scientific">Phytophthora nicotianae (strain INRA-310)</name>
    <name type="common">Phytophthora parasitica</name>
    <dbReference type="NCBI Taxonomy" id="761204"/>
    <lineage>
        <taxon>Eukaryota</taxon>
        <taxon>Sar</taxon>
        <taxon>Stramenopiles</taxon>
        <taxon>Oomycota</taxon>
        <taxon>Peronosporomycetes</taxon>
        <taxon>Peronosporales</taxon>
        <taxon>Peronosporaceae</taxon>
        <taxon>Phytophthora</taxon>
    </lineage>
</organism>
<dbReference type="AlphaFoldDB" id="W2QTE1"/>
<proteinExistence type="predicted"/>
<dbReference type="PANTHER" id="PTHR11439">
    <property type="entry name" value="GAG-POL-RELATED RETROTRANSPOSON"/>
    <property type="match status" value="1"/>
</dbReference>
<evidence type="ECO:0000313" key="2">
    <source>
        <dbReference type="Proteomes" id="UP000018817"/>
    </source>
</evidence>
<dbReference type="Proteomes" id="UP000018817">
    <property type="component" value="Unassembled WGS sequence"/>
</dbReference>
<evidence type="ECO:0000313" key="1">
    <source>
        <dbReference type="EMBL" id="ETN16447.1"/>
    </source>
</evidence>
<dbReference type="GeneID" id="20190515"/>
<reference evidence="1 2" key="2">
    <citation type="submission" date="2013-11" db="EMBL/GenBank/DDBJ databases">
        <title>The Genome Sequence of Phytophthora parasitica INRA-310.</title>
        <authorList>
            <consortium name="The Broad Institute Genomics Platform"/>
            <person name="Russ C."/>
            <person name="Tyler B."/>
            <person name="Panabieres F."/>
            <person name="Shan W."/>
            <person name="Tripathy S."/>
            <person name="Grunwald N."/>
            <person name="Machado M."/>
            <person name="Johnson C.S."/>
            <person name="Arredondo F."/>
            <person name="Hong C."/>
            <person name="Coffey M."/>
            <person name="Young S.K."/>
            <person name="Zeng Q."/>
            <person name="Gargeya S."/>
            <person name="Fitzgerald M."/>
            <person name="Abouelleil A."/>
            <person name="Alvarado L."/>
            <person name="Chapman S.B."/>
            <person name="Gainer-Dewar J."/>
            <person name="Goldberg J."/>
            <person name="Griggs A."/>
            <person name="Gujja S."/>
            <person name="Hansen M."/>
            <person name="Howarth C."/>
            <person name="Imamovic A."/>
            <person name="Ireland A."/>
            <person name="Larimer J."/>
            <person name="McCowan C."/>
            <person name="Murphy C."/>
            <person name="Pearson M."/>
            <person name="Poon T.W."/>
            <person name="Priest M."/>
            <person name="Roberts A."/>
            <person name="Saif S."/>
            <person name="Shea T."/>
            <person name="Sykes S."/>
            <person name="Wortman J."/>
            <person name="Nusbaum C."/>
            <person name="Birren B."/>
        </authorList>
    </citation>
    <scope>NUCLEOTIDE SEQUENCE [LARGE SCALE GENOMIC DNA]</scope>
    <source>
        <strain evidence="1 2">INRA-310</strain>
    </source>
</reference>
<dbReference type="VEuPathDB" id="FungiDB:PPTG_21916"/>
<dbReference type="RefSeq" id="XP_008898866.1">
    <property type="nucleotide sequence ID" value="XM_008900618.1"/>
</dbReference>
<protein>
    <submittedName>
        <fullName evidence="1">Uncharacterized protein</fullName>
    </submittedName>
</protein>
<dbReference type="PANTHER" id="PTHR11439:SF463">
    <property type="entry name" value="REVERSE TRANSCRIPTASE TY1_COPIA-TYPE DOMAIN-CONTAINING PROTEIN"/>
    <property type="match status" value="1"/>
</dbReference>
<gene>
    <name evidence="1" type="ORF">PPTG_21916</name>
</gene>
<dbReference type="STRING" id="761204.W2QTE1"/>
<accession>W2QTE1</accession>
<sequence>MEKPKLKHCAAVKRIFRYLSGTKTHGIRFKHGDKVDFHRYSADWAGDHSDRKINFGLHVPVDERT</sequence>
<reference evidence="2" key="1">
    <citation type="submission" date="2011-12" db="EMBL/GenBank/DDBJ databases">
        <authorList>
            <consortium name="The Broad Institute Genome Sequencing Platform"/>
            <person name="Russ C."/>
            <person name="Tyler B."/>
            <person name="Panabieres F."/>
            <person name="Shan W."/>
            <person name="Tripathy S."/>
            <person name="Grunwald N."/>
            <person name="Machado M."/>
            <person name="Young S.K."/>
            <person name="Zeng Q."/>
            <person name="Gargeya S."/>
            <person name="Fitzgerald M."/>
            <person name="Haas B."/>
            <person name="Abouelleil A."/>
            <person name="Alvarado L."/>
            <person name="Arachchi H.M."/>
            <person name="Berlin A."/>
            <person name="Chapman S.B."/>
            <person name="Gearin G."/>
            <person name="Goldberg J."/>
            <person name="Griggs A."/>
            <person name="Gujja S."/>
            <person name="Hansen M."/>
            <person name="Heiman D."/>
            <person name="Howarth C."/>
            <person name="Larimer J."/>
            <person name="Lui A."/>
            <person name="MacDonald P.J.P."/>
            <person name="McCowen C."/>
            <person name="Montmayeur A."/>
            <person name="Murphy C."/>
            <person name="Neiman D."/>
            <person name="Pearson M."/>
            <person name="Priest M."/>
            <person name="Roberts A."/>
            <person name="Saif S."/>
            <person name="Shea T."/>
            <person name="Sisk P."/>
            <person name="Stolte C."/>
            <person name="Sykes S."/>
            <person name="Wortman J."/>
            <person name="Nusbaum C."/>
            <person name="Birren B."/>
        </authorList>
    </citation>
    <scope>NUCLEOTIDE SEQUENCE [LARGE SCALE GENOMIC DNA]</scope>
    <source>
        <strain evidence="2">INRA-310</strain>
    </source>
</reference>
<name>W2QTE1_PHYN3</name>